<evidence type="ECO:0000313" key="3">
    <source>
        <dbReference type="EMBL" id="NYE21009.1"/>
    </source>
</evidence>
<name>A0A7Y9KMQ2_9MICO</name>
<dbReference type="EMBL" id="JACCBV010000001">
    <property type="protein sequence ID" value="NYE21009.1"/>
    <property type="molecule type" value="Genomic_DNA"/>
</dbReference>
<comment type="caution">
    <text evidence="3">The sequence shown here is derived from an EMBL/GenBank/DDBJ whole genome shotgun (WGS) entry which is preliminary data.</text>
</comment>
<evidence type="ECO:0000256" key="1">
    <source>
        <dbReference type="SAM" id="Coils"/>
    </source>
</evidence>
<sequence>MAADATPRDDVRQRAAMTSASLPRILASGAYERDNVGDLLFQVVSAHYATGRIDIDWAAPIANESPEPLGRAVPSSGALLSAQGYDGLWTVGGEVGATQRWYAYRTSIPRESWPEFQRLPAAEQDALMRAAMGGAHLDSPYIPRPSAFPRSRHARLAINSAGVAGIAALPAWRQVTALAAIREAGFVSVRDSSSSRLLTEHGVPHRLAPDLIHTIARVMPAAHERTDDVLVQISEAHVRKFGLAAWADALAGTDDLSALPVRLFTAGTAPDHDSVEMYERLRELVSKRRPEIDIQLSSAMGIEDRVREISRARLWLGSSLHGRIIASAYGVRRISIEKPKLDSYVETWDPNFPYAVEPSDVARAVEHALERTDPNEVGDLLADQAEASVEAAITYLAGAGDRATSAERVEDLLTMRVEESRELQVAAAELESALNVALRRLRTTRAEAERLDAENAKMLGSATWRVGRVFARFYAAARVPFARMRRKR</sequence>
<dbReference type="AlphaFoldDB" id="A0A7Y9KMQ2"/>
<feature type="coiled-coil region" evidence="1">
    <location>
        <begin position="427"/>
        <end position="454"/>
    </location>
</feature>
<dbReference type="Pfam" id="PF04230">
    <property type="entry name" value="PS_pyruv_trans"/>
    <property type="match status" value="1"/>
</dbReference>
<proteinExistence type="predicted"/>
<dbReference type="InterPro" id="IPR007345">
    <property type="entry name" value="Polysacch_pyruvyl_Trfase"/>
</dbReference>
<organism evidence="3 4">
    <name type="scientific">Microbacterium immunditiarum</name>
    <dbReference type="NCBI Taxonomy" id="337480"/>
    <lineage>
        <taxon>Bacteria</taxon>
        <taxon>Bacillati</taxon>
        <taxon>Actinomycetota</taxon>
        <taxon>Actinomycetes</taxon>
        <taxon>Micrococcales</taxon>
        <taxon>Microbacteriaceae</taxon>
        <taxon>Microbacterium</taxon>
    </lineage>
</organism>
<reference evidence="3 4" key="1">
    <citation type="submission" date="2020-07" db="EMBL/GenBank/DDBJ databases">
        <title>Sequencing the genomes of 1000 actinobacteria strains.</title>
        <authorList>
            <person name="Klenk H.-P."/>
        </authorList>
    </citation>
    <scope>NUCLEOTIDE SEQUENCE [LARGE SCALE GENOMIC DNA]</scope>
    <source>
        <strain evidence="3 4">DSM 24662</strain>
    </source>
</reference>
<keyword evidence="4" id="KW-1185">Reference proteome</keyword>
<dbReference type="Proteomes" id="UP000576969">
    <property type="component" value="Unassembled WGS sequence"/>
</dbReference>
<evidence type="ECO:0000259" key="2">
    <source>
        <dbReference type="Pfam" id="PF04230"/>
    </source>
</evidence>
<gene>
    <name evidence="3" type="ORF">BJ991_003037</name>
</gene>
<keyword evidence="1" id="KW-0175">Coiled coil</keyword>
<evidence type="ECO:0000313" key="4">
    <source>
        <dbReference type="Proteomes" id="UP000576969"/>
    </source>
</evidence>
<accession>A0A7Y9KMQ2</accession>
<dbReference type="RefSeq" id="WP_179491354.1">
    <property type="nucleotide sequence ID" value="NZ_JACCBV010000001.1"/>
</dbReference>
<protein>
    <recommendedName>
        <fullName evidence="2">Polysaccharide pyruvyl transferase domain-containing protein</fullName>
    </recommendedName>
</protein>
<feature type="domain" description="Polysaccharide pyruvyl transferase" evidence="2">
    <location>
        <begin position="139"/>
        <end position="336"/>
    </location>
</feature>